<dbReference type="GO" id="GO:0016592">
    <property type="term" value="C:mediator complex"/>
    <property type="evidence" value="ECO:0007669"/>
    <property type="project" value="InterPro"/>
</dbReference>
<keyword evidence="5 6" id="KW-0539">Nucleus</keyword>
<dbReference type="OrthoDB" id="337270at2759"/>
<dbReference type="STRING" id="879819.A0A0J0XHI9"/>
<comment type="similarity">
    <text evidence="2 6">Belongs to the Mediator complex subunit 10 family.</text>
</comment>
<evidence type="ECO:0000256" key="2">
    <source>
        <dbReference type="ARBA" id="ARBA00005389"/>
    </source>
</evidence>
<dbReference type="Proteomes" id="UP000053611">
    <property type="component" value="Unassembled WGS sequence"/>
</dbReference>
<evidence type="ECO:0000256" key="4">
    <source>
        <dbReference type="ARBA" id="ARBA00023163"/>
    </source>
</evidence>
<comment type="subunit">
    <text evidence="6">Component of the Mediator complex.</text>
</comment>
<dbReference type="GO" id="GO:0006357">
    <property type="term" value="P:regulation of transcription by RNA polymerase II"/>
    <property type="evidence" value="ECO:0007669"/>
    <property type="project" value="InterPro"/>
</dbReference>
<evidence type="ECO:0000313" key="8">
    <source>
        <dbReference type="EMBL" id="KLT40595.1"/>
    </source>
</evidence>
<dbReference type="GO" id="GO:0003712">
    <property type="term" value="F:transcription coregulator activity"/>
    <property type="evidence" value="ECO:0007669"/>
    <property type="project" value="InterPro"/>
</dbReference>
<dbReference type="InterPro" id="IPR019145">
    <property type="entry name" value="Mediator_Med10"/>
</dbReference>
<evidence type="ECO:0000256" key="7">
    <source>
        <dbReference type="SAM" id="MobiDB-lite"/>
    </source>
</evidence>
<feature type="compositionally biased region" description="Basic and acidic residues" evidence="7">
    <location>
        <begin position="192"/>
        <end position="204"/>
    </location>
</feature>
<sequence>MSHGQHLPSPAPTPFPGAPPDDPTIRATLEKELQRLAQDLYEMEVCAGEVVAGMEGQVAERLEKVNRALVELTRLAPQVTDSVPKQVIENVDKARNPHQYTKTSLSRATGENQYALGRLLGLESFRRQLESGLSDAFPDLPLPERRHKPVGVENGEGGFGDGAGTDGEGSRGGAGEKREAGTRGGSEAVSSKLEEGDGESRGLEDGSGAGRPGEGQGAAAAQRAESEVKTEDLAGVSFGTETDVAIGEDGFAGRREMDTRAGAELGESDANGDSKPAV</sequence>
<keyword evidence="4 6" id="KW-0804">Transcription</keyword>
<keyword evidence="9" id="KW-1185">Reference proteome</keyword>
<evidence type="ECO:0000256" key="5">
    <source>
        <dbReference type="ARBA" id="ARBA00023242"/>
    </source>
</evidence>
<feature type="region of interest" description="Disordered" evidence="7">
    <location>
        <begin position="1"/>
        <end position="25"/>
    </location>
</feature>
<comment type="function">
    <text evidence="6">Component of the Mediator complex, a coactivator involved in the regulated transcription of nearly all RNA polymerase II-dependent genes. Mediator functions as a bridge to convey information from gene-specific regulatory proteins to the basal RNA polymerase II transcription machinery. Mediator is recruited to promoters by direct interactions with regulatory proteins and serves as a scaffold for the assembly of a functional preinitiation complex with RNA polymerase II and the general transcription factors.</text>
</comment>
<evidence type="ECO:0000256" key="1">
    <source>
        <dbReference type="ARBA" id="ARBA00004123"/>
    </source>
</evidence>
<organism evidence="8 9">
    <name type="scientific">Cutaneotrichosporon oleaginosum</name>
    <dbReference type="NCBI Taxonomy" id="879819"/>
    <lineage>
        <taxon>Eukaryota</taxon>
        <taxon>Fungi</taxon>
        <taxon>Dikarya</taxon>
        <taxon>Basidiomycota</taxon>
        <taxon>Agaricomycotina</taxon>
        <taxon>Tremellomycetes</taxon>
        <taxon>Trichosporonales</taxon>
        <taxon>Trichosporonaceae</taxon>
        <taxon>Cutaneotrichosporon</taxon>
    </lineage>
</organism>
<dbReference type="AlphaFoldDB" id="A0A0J0XHI9"/>
<dbReference type="RefSeq" id="XP_018277086.1">
    <property type="nucleotide sequence ID" value="XM_018419560.1"/>
</dbReference>
<evidence type="ECO:0000256" key="3">
    <source>
        <dbReference type="ARBA" id="ARBA00023015"/>
    </source>
</evidence>
<dbReference type="GeneID" id="28980163"/>
<accession>A0A0J0XHI9</accession>
<name>A0A0J0XHI9_9TREE</name>
<feature type="compositionally biased region" description="Basic and acidic residues" evidence="7">
    <location>
        <begin position="251"/>
        <end position="261"/>
    </location>
</feature>
<evidence type="ECO:0000256" key="6">
    <source>
        <dbReference type="RuleBase" id="RU364146"/>
    </source>
</evidence>
<comment type="subcellular location">
    <subcellularLocation>
        <location evidence="1 6">Nucleus</location>
    </subcellularLocation>
</comment>
<gene>
    <name evidence="6" type="primary">MED10</name>
    <name evidence="8" type="ORF">CC85DRAFT_147035</name>
</gene>
<feature type="compositionally biased region" description="Gly residues" evidence="7">
    <location>
        <begin position="205"/>
        <end position="216"/>
    </location>
</feature>
<dbReference type="EMBL" id="KQ087232">
    <property type="protein sequence ID" value="KLT40595.1"/>
    <property type="molecule type" value="Genomic_DNA"/>
</dbReference>
<feature type="region of interest" description="Disordered" evidence="7">
    <location>
        <begin position="134"/>
        <end position="278"/>
    </location>
</feature>
<keyword evidence="6" id="KW-0010">Activator</keyword>
<protein>
    <recommendedName>
        <fullName evidence="6">Mediator of RNA polymerase II transcription subunit 10</fullName>
    </recommendedName>
    <alternativeName>
        <fullName evidence="6">Mediator complex subunit 10</fullName>
    </alternativeName>
</protein>
<proteinExistence type="inferred from homology"/>
<evidence type="ECO:0000313" key="9">
    <source>
        <dbReference type="Proteomes" id="UP000053611"/>
    </source>
</evidence>
<keyword evidence="3 6" id="KW-0805">Transcription regulation</keyword>
<feature type="compositionally biased region" description="Pro residues" evidence="7">
    <location>
        <begin position="9"/>
        <end position="22"/>
    </location>
</feature>
<feature type="compositionally biased region" description="Gly residues" evidence="7">
    <location>
        <begin position="154"/>
        <end position="173"/>
    </location>
</feature>
<reference evidence="8 9" key="1">
    <citation type="submission" date="2015-03" db="EMBL/GenBank/DDBJ databases">
        <title>Genomics and transcriptomics of the oil-accumulating basidiomycete yeast T. oleaginosus allow insights into substrate utilization and the diverse evolutionary trajectories of mating systems in fungi.</title>
        <authorList>
            <consortium name="DOE Joint Genome Institute"/>
            <person name="Kourist R."/>
            <person name="Kracht O."/>
            <person name="Bracharz F."/>
            <person name="Lipzen A."/>
            <person name="Nolan M."/>
            <person name="Ohm R."/>
            <person name="Grigoriev I."/>
            <person name="Sun S."/>
            <person name="Heitman J."/>
            <person name="Bruck T."/>
            <person name="Nowrousian M."/>
        </authorList>
    </citation>
    <scope>NUCLEOTIDE SEQUENCE [LARGE SCALE GENOMIC DNA]</scope>
    <source>
        <strain evidence="8 9">IBC0246</strain>
    </source>
</reference>
<dbReference type="Pfam" id="PF09748">
    <property type="entry name" value="Med10"/>
    <property type="match status" value="1"/>
</dbReference>